<reference evidence="1 2" key="1">
    <citation type="submission" date="2016-10" db="EMBL/GenBank/DDBJ databases">
        <authorList>
            <person name="de Groot N.N."/>
        </authorList>
    </citation>
    <scope>NUCLEOTIDE SEQUENCE [LARGE SCALE GENOMIC DNA]</scope>
    <source>
        <strain evidence="1 2">Nm24</strain>
    </source>
</reference>
<proteinExistence type="predicted"/>
<dbReference type="RefSeq" id="WP_218154530.1">
    <property type="nucleotide sequence ID" value="NZ_FPBL01000001.1"/>
</dbReference>
<dbReference type="EMBL" id="FPBL01000001">
    <property type="protein sequence ID" value="SFU34006.1"/>
    <property type="molecule type" value="Genomic_DNA"/>
</dbReference>
<evidence type="ECO:0000313" key="2">
    <source>
        <dbReference type="Proteomes" id="UP000183926"/>
    </source>
</evidence>
<protein>
    <submittedName>
        <fullName evidence="1">Uncharacterized protein</fullName>
    </submittedName>
</protein>
<sequence>MNDSPMVYTQISPATDWFFRHDNPSPNGPPIVYPVAVWAVVEGKRVIGLIAADLPLERGATQALHQVPPVPGIYLHISQLTEQEQASAKSR</sequence>
<accession>A0A1I7FD26</accession>
<gene>
    <name evidence="1" type="ORF">SAMN05216339_101421</name>
</gene>
<evidence type="ECO:0000313" key="1">
    <source>
        <dbReference type="EMBL" id="SFU34006.1"/>
    </source>
</evidence>
<dbReference type="Proteomes" id="UP000183926">
    <property type="component" value="Unassembled WGS sequence"/>
</dbReference>
<dbReference type="AlphaFoldDB" id="A0A1I7FD26"/>
<organism evidence="1 2">
    <name type="scientific">Nitrosomonas eutropha</name>
    <dbReference type="NCBI Taxonomy" id="916"/>
    <lineage>
        <taxon>Bacteria</taxon>
        <taxon>Pseudomonadati</taxon>
        <taxon>Pseudomonadota</taxon>
        <taxon>Betaproteobacteria</taxon>
        <taxon>Nitrosomonadales</taxon>
        <taxon>Nitrosomonadaceae</taxon>
        <taxon>Nitrosomonas</taxon>
    </lineage>
</organism>
<name>A0A1I7FD26_9PROT</name>